<evidence type="ECO:0000313" key="6">
    <source>
        <dbReference type="Proteomes" id="UP001597322"/>
    </source>
</evidence>
<sequence>MRNASRESLAYSKSNSMEESAASLPSERTGIAISHMPADWGGEAAVSDTVLQLTGDFSRSVASELTESWLKGARSLLPVFAFTLATFTDATAVLLQVEVEGGAHQAVQIVYDLDEASSFSAMAAHTEVLLSRVLHAVDESRTKSLHVRVLDSNSGQEIDFHFAVSEQGLSVTVSAASEQLFAGWLAHVFECFDFYGTQFQCEPIAPHSAIKLVPPRQWDVLKQINDTATDYPRDSDLISILLASSASHSDETALIAGAKHTTFSALLARARSIAAWLTSICDPSGRGVGVVVDRNENAYAIYIGILMAGGYYVPVSPKNPASRIGQIFADADVCVALMLDRGEEVLDGAHALDAIPLEAAPHFQPRQRTPDSIAYAIYTSGSTGKPKGVLVTDRNVLRFAINAAHITWKAEDRMGAISSHGFDASTFEIWSALLNNIPIVCLGKDAITDLEVFEKIVQEQQVTVMVITSALLTHIVSANIDALAPLRYLVYGGELTPIETVRRLRTRFPELELIHAYGPTENTVLSTFHSVEALPPERVPIGRPLSNSGAWVVDAGFRPLPVGARGMLVVSGDGVAQGYMKRPEATAKHFVPMPEHLRQRDDERGYITGDIARWNDQFALEFLGRADNQIKIRGFRVELDEIRAILTGLPDVIDAEVIPVAAEHGGTAALEAFVVTQAASTEPIRARLAQHLPDYMVPRVFHKIESLPFNSSGKVDRQALATLRSAAPSSEALDARNDTDRRLLEIWKRLFGVPSLSIDDSYTSLGGHSMMMVEMADMVFDEFNLDIALTDLVVLTTVRQVSDVLAQQMKQAELS</sequence>
<evidence type="ECO:0000259" key="4">
    <source>
        <dbReference type="PROSITE" id="PS50075"/>
    </source>
</evidence>
<dbReference type="InterPro" id="IPR010071">
    <property type="entry name" value="AA_adenyl_dom"/>
</dbReference>
<reference evidence="6" key="1">
    <citation type="journal article" date="2019" name="Int. J. Syst. Evol. Microbiol.">
        <title>The Global Catalogue of Microorganisms (GCM) 10K type strain sequencing project: providing services to taxonomists for standard genome sequencing and annotation.</title>
        <authorList>
            <consortium name="The Broad Institute Genomics Platform"/>
            <consortium name="The Broad Institute Genome Sequencing Center for Infectious Disease"/>
            <person name="Wu L."/>
            <person name="Ma J."/>
        </authorList>
    </citation>
    <scope>NUCLEOTIDE SEQUENCE [LARGE SCALE GENOMIC DNA]</scope>
    <source>
        <strain evidence="6">CG52</strain>
    </source>
</reference>
<feature type="region of interest" description="Disordered" evidence="3">
    <location>
        <begin position="1"/>
        <end position="22"/>
    </location>
</feature>
<dbReference type="SUPFAM" id="SSF47336">
    <property type="entry name" value="ACP-like"/>
    <property type="match status" value="1"/>
</dbReference>
<evidence type="ECO:0000256" key="2">
    <source>
        <dbReference type="ARBA" id="ARBA00022553"/>
    </source>
</evidence>
<dbReference type="Gene3D" id="3.30.300.30">
    <property type="match status" value="1"/>
</dbReference>
<dbReference type="NCBIfam" id="TIGR01733">
    <property type="entry name" value="AA-adenyl-dom"/>
    <property type="match status" value="1"/>
</dbReference>
<organism evidence="5 6">
    <name type="scientific">Rhizobium helianthi</name>
    <dbReference type="NCBI Taxonomy" id="1132695"/>
    <lineage>
        <taxon>Bacteria</taxon>
        <taxon>Pseudomonadati</taxon>
        <taxon>Pseudomonadota</taxon>
        <taxon>Alphaproteobacteria</taxon>
        <taxon>Hyphomicrobiales</taxon>
        <taxon>Rhizobiaceae</taxon>
        <taxon>Rhizobium/Agrobacterium group</taxon>
        <taxon>Rhizobium</taxon>
    </lineage>
</organism>
<gene>
    <name evidence="5" type="ORF">ACFSE1_04310</name>
</gene>
<proteinExistence type="predicted"/>
<dbReference type="Proteomes" id="UP001597322">
    <property type="component" value="Unassembled WGS sequence"/>
</dbReference>
<dbReference type="Gene3D" id="1.10.1200.10">
    <property type="entry name" value="ACP-like"/>
    <property type="match status" value="1"/>
</dbReference>
<accession>A0ABW4M185</accession>
<dbReference type="InterPro" id="IPR009081">
    <property type="entry name" value="PP-bd_ACP"/>
</dbReference>
<dbReference type="InterPro" id="IPR000873">
    <property type="entry name" value="AMP-dep_synth/lig_dom"/>
</dbReference>
<dbReference type="EMBL" id="JBHUEQ010000004">
    <property type="protein sequence ID" value="MFD1744677.1"/>
    <property type="molecule type" value="Genomic_DNA"/>
</dbReference>
<dbReference type="RefSeq" id="WP_377396953.1">
    <property type="nucleotide sequence ID" value="NZ_JBHUEQ010000004.1"/>
</dbReference>
<dbReference type="PANTHER" id="PTHR45527">
    <property type="entry name" value="NONRIBOSOMAL PEPTIDE SYNTHETASE"/>
    <property type="match status" value="1"/>
</dbReference>
<dbReference type="Pfam" id="PF00550">
    <property type="entry name" value="PP-binding"/>
    <property type="match status" value="1"/>
</dbReference>
<dbReference type="Gene3D" id="2.30.38.10">
    <property type="entry name" value="Luciferase, Domain 3"/>
    <property type="match status" value="1"/>
</dbReference>
<name>A0ABW4M185_9HYPH</name>
<evidence type="ECO:0000256" key="3">
    <source>
        <dbReference type="SAM" id="MobiDB-lite"/>
    </source>
</evidence>
<dbReference type="PROSITE" id="PS50075">
    <property type="entry name" value="CARRIER"/>
    <property type="match status" value="1"/>
</dbReference>
<dbReference type="Gene3D" id="3.40.50.980">
    <property type="match status" value="2"/>
</dbReference>
<evidence type="ECO:0000313" key="5">
    <source>
        <dbReference type="EMBL" id="MFD1744677.1"/>
    </source>
</evidence>
<dbReference type="InterPro" id="IPR036736">
    <property type="entry name" value="ACP-like_sf"/>
</dbReference>
<dbReference type="InterPro" id="IPR025110">
    <property type="entry name" value="AMP-bd_C"/>
</dbReference>
<dbReference type="Pfam" id="PF00501">
    <property type="entry name" value="AMP-binding"/>
    <property type="match status" value="1"/>
</dbReference>
<dbReference type="PROSITE" id="PS00012">
    <property type="entry name" value="PHOSPHOPANTETHEINE"/>
    <property type="match status" value="1"/>
</dbReference>
<dbReference type="SUPFAM" id="SSF56801">
    <property type="entry name" value="Acetyl-CoA synthetase-like"/>
    <property type="match status" value="1"/>
</dbReference>
<evidence type="ECO:0000256" key="1">
    <source>
        <dbReference type="ARBA" id="ARBA00022450"/>
    </source>
</evidence>
<comment type="caution">
    <text evidence="5">The sequence shown here is derived from an EMBL/GenBank/DDBJ whole genome shotgun (WGS) entry which is preliminary data.</text>
</comment>
<protein>
    <submittedName>
        <fullName evidence="5">Amino acid adenylation domain-containing protein</fullName>
    </submittedName>
</protein>
<keyword evidence="6" id="KW-1185">Reference proteome</keyword>
<feature type="domain" description="Carrier" evidence="4">
    <location>
        <begin position="734"/>
        <end position="809"/>
    </location>
</feature>
<dbReference type="PANTHER" id="PTHR45527:SF1">
    <property type="entry name" value="FATTY ACID SYNTHASE"/>
    <property type="match status" value="1"/>
</dbReference>
<keyword evidence="2" id="KW-0597">Phosphoprotein</keyword>
<dbReference type="Pfam" id="PF13193">
    <property type="entry name" value="AMP-binding_C"/>
    <property type="match status" value="1"/>
</dbReference>
<dbReference type="InterPro" id="IPR006162">
    <property type="entry name" value="Ppantetheine_attach_site"/>
</dbReference>
<keyword evidence="1" id="KW-0596">Phosphopantetheine</keyword>
<dbReference type="InterPro" id="IPR045851">
    <property type="entry name" value="AMP-bd_C_sf"/>
</dbReference>
<dbReference type="CDD" id="cd05930">
    <property type="entry name" value="A_NRPS"/>
    <property type="match status" value="1"/>
</dbReference>